<dbReference type="EMBL" id="LR784193">
    <property type="protein sequence ID" value="CAB3233956.1"/>
    <property type="molecule type" value="mRNA"/>
</dbReference>
<evidence type="ECO:0000256" key="5">
    <source>
        <dbReference type="ARBA" id="ARBA00044751"/>
    </source>
</evidence>
<keyword evidence="2" id="KW-0963">Cytoplasm</keyword>
<dbReference type="PANTHER" id="PTHR12913:SF1">
    <property type="entry name" value="COLD SHOCK DOMAIN-CONTAINING PROTEIN E1"/>
    <property type="match status" value="1"/>
</dbReference>
<feature type="domain" description="CSD" evidence="7">
    <location>
        <begin position="345"/>
        <end position="407"/>
    </location>
</feature>
<dbReference type="InterPro" id="IPR002059">
    <property type="entry name" value="CSP_DNA-bd"/>
</dbReference>
<dbReference type="SMART" id="SM00357">
    <property type="entry name" value="CSP"/>
    <property type="match status" value="5"/>
</dbReference>
<feature type="compositionally biased region" description="Low complexity" evidence="6">
    <location>
        <begin position="121"/>
        <end position="143"/>
    </location>
</feature>
<dbReference type="InterPro" id="IPR012340">
    <property type="entry name" value="NA-bd_OB-fold"/>
</dbReference>
<protein>
    <submittedName>
        <fullName evidence="8">Cold shock domain-containing protein E1-like</fullName>
    </submittedName>
</protein>
<dbReference type="GO" id="GO:0003723">
    <property type="term" value="F:RNA binding"/>
    <property type="evidence" value="ECO:0007669"/>
    <property type="project" value="UniProtKB-KW"/>
</dbReference>
<dbReference type="Gene3D" id="2.40.50.140">
    <property type="entry name" value="Nucleic acid-binding proteins"/>
    <property type="match status" value="6"/>
</dbReference>
<feature type="domain" description="CSD" evidence="7">
    <location>
        <begin position="1023"/>
        <end position="1094"/>
    </location>
</feature>
<evidence type="ECO:0000313" key="8">
    <source>
        <dbReference type="EMBL" id="CAB3233956.1"/>
    </source>
</evidence>
<evidence type="ECO:0000256" key="4">
    <source>
        <dbReference type="ARBA" id="ARBA00022884"/>
    </source>
</evidence>
<dbReference type="AlphaFoldDB" id="A0A6F9DAW3"/>
<evidence type="ECO:0000259" key="7">
    <source>
        <dbReference type="PROSITE" id="PS51857"/>
    </source>
</evidence>
<feature type="compositionally biased region" description="Basic and acidic residues" evidence="6">
    <location>
        <begin position="831"/>
        <end position="858"/>
    </location>
</feature>
<dbReference type="SUPFAM" id="SSF50249">
    <property type="entry name" value="Nucleic acid-binding proteins"/>
    <property type="match status" value="5"/>
</dbReference>
<dbReference type="InterPro" id="IPR019844">
    <property type="entry name" value="CSD_CS"/>
</dbReference>
<dbReference type="InterPro" id="IPR056400">
    <property type="entry name" value="CSDE1"/>
</dbReference>
<feature type="domain" description="CSD" evidence="7">
    <location>
        <begin position="154"/>
        <end position="218"/>
    </location>
</feature>
<evidence type="ECO:0000256" key="2">
    <source>
        <dbReference type="ARBA" id="ARBA00022490"/>
    </source>
</evidence>
<comment type="similarity">
    <text evidence="5">Belongs to the UNR family.</text>
</comment>
<evidence type="ECO:0000256" key="1">
    <source>
        <dbReference type="ARBA" id="ARBA00004496"/>
    </source>
</evidence>
<organism evidence="8">
    <name type="scientific">Phallusia mammillata</name>
    <dbReference type="NCBI Taxonomy" id="59560"/>
    <lineage>
        <taxon>Eukaryota</taxon>
        <taxon>Metazoa</taxon>
        <taxon>Chordata</taxon>
        <taxon>Tunicata</taxon>
        <taxon>Ascidiacea</taxon>
        <taxon>Phlebobranchia</taxon>
        <taxon>Ascidiidae</taxon>
        <taxon>Phallusia</taxon>
    </lineage>
</organism>
<dbReference type="Pfam" id="PF00313">
    <property type="entry name" value="CSD"/>
    <property type="match status" value="5"/>
</dbReference>
<proteinExistence type="evidence at transcript level"/>
<feature type="domain" description="CSD" evidence="7">
    <location>
        <begin position="545"/>
        <end position="611"/>
    </location>
</feature>
<evidence type="ECO:0000256" key="3">
    <source>
        <dbReference type="ARBA" id="ARBA00022737"/>
    </source>
</evidence>
<keyword evidence="3" id="KW-0677">Repeat</keyword>
<dbReference type="PANTHER" id="PTHR12913">
    <property type="entry name" value="UNR PROTEIN N-RAS UPSTREAM GENE PROTEIN"/>
    <property type="match status" value="1"/>
</dbReference>
<comment type="subcellular location">
    <subcellularLocation>
        <location evidence="1">Cytoplasm</location>
    </subcellularLocation>
</comment>
<dbReference type="Pfam" id="PF23456">
    <property type="entry name" value="CSDE1"/>
    <property type="match status" value="2"/>
</dbReference>
<dbReference type="PROSITE" id="PS00352">
    <property type="entry name" value="CSD_1"/>
    <property type="match status" value="3"/>
</dbReference>
<dbReference type="GO" id="GO:0005737">
    <property type="term" value="C:cytoplasm"/>
    <property type="evidence" value="ECO:0007669"/>
    <property type="project" value="UniProtKB-SubCell"/>
</dbReference>
<keyword evidence="4" id="KW-0694">RNA-binding</keyword>
<name>A0A6F9DAW3_9ASCI</name>
<evidence type="ECO:0000256" key="6">
    <source>
        <dbReference type="SAM" id="MobiDB-lite"/>
    </source>
</evidence>
<feature type="region of interest" description="Disordered" evidence="6">
    <location>
        <begin position="118"/>
        <end position="151"/>
    </location>
</feature>
<dbReference type="PROSITE" id="PS51857">
    <property type="entry name" value="CSD_2"/>
    <property type="match status" value="4"/>
</dbReference>
<feature type="region of interest" description="Disordered" evidence="6">
    <location>
        <begin position="796"/>
        <end position="858"/>
    </location>
</feature>
<dbReference type="InterPro" id="IPR011129">
    <property type="entry name" value="CSD"/>
</dbReference>
<sequence length="1161" mass="127824">MKRVPYSWSPNSITPNNMPVNTSLSNLLDAQPFRPQASLMHNSNHLLLSEQQKVLVTGGIAALQQHQQEAKERQMINRRSLTRTVSCGVFTQNGNIRPSALNQHRALQRSTSFDSNPILNFPPFSNPANAPGSSSPNAVSPASTPGLNNGYRSRETGVIEKLLVSYGFIKCADREGRLFFHYSQYHGEAQHLHINDEVEFEVSMDTRTGKPVAVQVVQLQKGTVVFEVLSEERILGEVTNPAPPLSLVPGQASFNVVPGGTTVVAGHGYKPSEKGEPIVSRKLGSLSYERMGEYFFLHYSANDLTNPNLILQPGDKVSFNIATEKRTSVMRARKITLVERAPPKRFTGIVTAMKDSFGFIERADVVKEIFFHYSEVSSNVPDLHVGDHVEFSVQERNNKDVATDIRLLPLGSVQLEQISNELFVGTIEKPLPAKAPNKVVNETTIAGGDATSPNQKESAVISINGSPPQQPSLSLAGVLCYVNPQGETCRIRFGEKDRAANCLHTLRQGDKVSFLTITDKRNGQQRAAGVTLLLDETLNSSNEKREQGIVAAVKEGFGFIKCVERDSRLFFHCCELLDPAHHIRMSDEVEFTVLLDPVAEKQRMHATRIKLLPKGSVIFHTVTDAIYCGIVETLPGASPTAPPKSPNDCLFSPALGPNPGIIVYSVNNNPTDETSDGVARIPFATKDFRDWMDALSLKIGDKVEFKICEVKRTNAQNAVDLRLIGRRSAPEEQGGKRRTFSSSLSSSGLKLAPLFEEAMVVNDQDANDQNNYPTHTEVSLPHFALENVPLRKPASRPVTIRAPDSPAHSDHAPSDSDVASVETEQIQENGVDVKTEGDMPKVSDAIPDEKEEKVENKNSTDEGRLFGWVSTLKETFGFIETIDHSSEIFFHYSEMQSPVDQYKVATPVSYVCGIKEEKAYALHVIKLTDDDIPVKEVIETKVVKGKVLKPLKSVNPGQNSYQGLIEFKETNEKDQTSIKTISFSPLSLSDRRDFIQIGDKVTFQVCTDTNSNMQRAVNVNVSRETVRATVDSVRGDFGFINYEVKGSDGGSGKLFFHMSEVRDTTQTINAGATVEFSVIYNQRSGKFSASRVRLADALPKQQRPERLRLRSTCDQTTGPTVQVVRKPKGPTENAIGFTMTRSVTTDTLTTAGQSSKGPNDA</sequence>
<reference evidence="8" key="1">
    <citation type="submission" date="2020-04" db="EMBL/GenBank/DDBJ databases">
        <authorList>
            <person name="Neveu A P."/>
        </authorList>
    </citation>
    <scope>NUCLEOTIDE SEQUENCE</scope>
    <source>
        <tissue evidence="8">Whole embryo</tissue>
    </source>
</reference>
<accession>A0A6F9DAW3</accession>
<gene>
    <name evidence="8" type="primary">Csde1</name>
</gene>
<dbReference type="CDD" id="cd04458">
    <property type="entry name" value="CSP_CDS"/>
    <property type="match status" value="2"/>
</dbReference>